<accession>A0A0C3LBW5</accession>
<dbReference type="HOGENOM" id="CLU_940709_0_0_1"/>
<feature type="region of interest" description="Disordered" evidence="1">
    <location>
        <begin position="1"/>
        <end position="68"/>
    </location>
</feature>
<organism evidence="2 3">
    <name type="scientific">Tulasnella calospora MUT 4182</name>
    <dbReference type="NCBI Taxonomy" id="1051891"/>
    <lineage>
        <taxon>Eukaryota</taxon>
        <taxon>Fungi</taxon>
        <taxon>Dikarya</taxon>
        <taxon>Basidiomycota</taxon>
        <taxon>Agaricomycotina</taxon>
        <taxon>Agaricomycetes</taxon>
        <taxon>Cantharellales</taxon>
        <taxon>Tulasnellaceae</taxon>
        <taxon>Tulasnella</taxon>
    </lineage>
</organism>
<reference evidence="2 3" key="1">
    <citation type="submission" date="2014-04" db="EMBL/GenBank/DDBJ databases">
        <authorList>
            <consortium name="DOE Joint Genome Institute"/>
            <person name="Kuo A."/>
            <person name="Girlanda M."/>
            <person name="Perotto S."/>
            <person name="Kohler A."/>
            <person name="Nagy L.G."/>
            <person name="Floudas D."/>
            <person name="Copeland A."/>
            <person name="Barry K.W."/>
            <person name="Cichocki N."/>
            <person name="Veneault-Fourrey C."/>
            <person name="LaButti K."/>
            <person name="Lindquist E.A."/>
            <person name="Lipzen A."/>
            <person name="Lundell T."/>
            <person name="Morin E."/>
            <person name="Murat C."/>
            <person name="Sun H."/>
            <person name="Tunlid A."/>
            <person name="Henrissat B."/>
            <person name="Grigoriev I.V."/>
            <person name="Hibbett D.S."/>
            <person name="Martin F."/>
            <person name="Nordberg H.P."/>
            <person name="Cantor M.N."/>
            <person name="Hua S.X."/>
        </authorList>
    </citation>
    <scope>NUCLEOTIDE SEQUENCE [LARGE SCALE GENOMIC DNA]</scope>
    <source>
        <strain evidence="2 3">MUT 4182</strain>
    </source>
</reference>
<feature type="region of interest" description="Disordered" evidence="1">
    <location>
        <begin position="177"/>
        <end position="215"/>
    </location>
</feature>
<evidence type="ECO:0000256" key="1">
    <source>
        <dbReference type="SAM" id="MobiDB-lite"/>
    </source>
</evidence>
<dbReference type="Proteomes" id="UP000054248">
    <property type="component" value="Unassembled WGS sequence"/>
</dbReference>
<feature type="region of interest" description="Disordered" evidence="1">
    <location>
        <begin position="258"/>
        <end position="296"/>
    </location>
</feature>
<protein>
    <submittedName>
        <fullName evidence="2">Uncharacterized protein</fullName>
    </submittedName>
</protein>
<name>A0A0C3LBW5_9AGAM</name>
<sequence>MAPPGPESVDSSSTSSIELQQRPLGSSDDLESFKDLFYVPRSRQPSASSPKFRRSEASGDSKLVDPDLHEIEAYARSLPSSETRSRSSTRILSPLSSVLEMRQSFGPDLDSPYRSHSLEDPNETVHYNGYFPPRASVYDIMEEDESIRSVSSCERNTEEDVRLGSVNVSAPYVTAGRTNRQSTQPSLFEDDSESPLPAMPVPRTRPSFLDTDSSNPAYRASYMTTTSGTSVGNRMSHIISDFPTPPINNPSSSGFLDFYTGSQAGTPDTHSFASTPQPLVPKPPIPFRTDSFGPQT</sequence>
<dbReference type="AlphaFoldDB" id="A0A0C3LBW5"/>
<keyword evidence="3" id="KW-1185">Reference proteome</keyword>
<feature type="region of interest" description="Disordered" evidence="1">
    <location>
        <begin position="106"/>
        <end position="127"/>
    </location>
</feature>
<feature type="compositionally biased region" description="Polar residues" evidence="1">
    <location>
        <begin position="177"/>
        <end position="186"/>
    </location>
</feature>
<feature type="region of interest" description="Disordered" evidence="1">
    <location>
        <begin position="74"/>
        <end position="93"/>
    </location>
</feature>
<gene>
    <name evidence="2" type="ORF">M407DRAFT_241788</name>
</gene>
<evidence type="ECO:0000313" key="2">
    <source>
        <dbReference type="EMBL" id="KIO31383.1"/>
    </source>
</evidence>
<feature type="compositionally biased region" description="Low complexity" evidence="1">
    <location>
        <begin position="76"/>
        <end position="93"/>
    </location>
</feature>
<feature type="compositionally biased region" description="Polar residues" evidence="1">
    <location>
        <begin position="258"/>
        <end position="277"/>
    </location>
</feature>
<reference evidence="3" key="2">
    <citation type="submission" date="2015-01" db="EMBL/GenBank/DDBJ databases">
        <title>Evolutionary Origins and Diversification of the Mycorrhizal Mutualists.</title>
        <authorList>
            <consortium name="DOE Joint Genome Institute"/>
            <consortium name="Mycorrhizal Genomics Consortium"/>
            <person name="Kohler A."/>
            <person name="Kuo A."/>
            <person name="Nagy L.G."/>
            <person name="Floudas D."/>
            <person name="Copeland A."/>
            <person name="Barry K.W."/>
            <person name="Cichocki N."/>
            <person name="Veneault-Fourrey C."/>
            <person name="LaButti K."/>
            <person name="Lindquist E.A."/>
            <person name="Lipzen A."/>
            <person name="Lundell T."/>
            <person name="Morin E."/>
            <person name="Murat C."/>
            <person name="Riley R."/>
            <person name="Ohm R."/>
            <person name="Sun H."/>
            <person name="Tunlid A."/>
            <person name="Henrissat B."/>
            <person name="Grigoriev I.V."/>
            <person name="Hibbett D.S."/>
            <person name="Martin F."/>
        </authorList>
    </citation>
    <scope>NUCLEOTIDE SEQUENCE [LARGE SCALE GENOMIC DNA]</scope>
    <source>
        <strain evidence="3">MUT 4182</strain>
    </source>
</reference>
<proteinExistence type="predicted"/>
<feature type="compositionally biased region" description="Basic and acidic residues" evidence="1">
    <location>
        <begin position="53"/>
        <end position="68"/>
    </location>
</feature>
<dbReference type="OrthoDB" id="3269690at2759"/>
<evidence type="ECO:0000313" key="3">
    <source>
        <dbReference type="Proteomes" id="UP000054248"/>
    </source>
</evidence>
<dbReference type="EMBL" id="KN822963">
    <property type="protein sequence ID" value="KIO31383.1"/>
    <property type="molecule type" value="Genomic_DNA"/>
</dbReference>